<reference evidence="2" key="1">
    <citation type="submission" date="2011-07" db="EMBL/GenBank/DDBJ databases">
        <title>The Genome Sequence of Exophiala (Wangiella) dermatitidis NIH/UT8656.</title>
        <authorList>
            <consortium name="The Broad Institute Genome Sequencing Platform"/>
            <person name="Cuomo C."/>
            <person name="Wang Z."/>
            <person name="Hunicke-Smith S."/>
            <person name="Szanislo P.J."/>
            <person name="Earl A."/>
            <person name="Young S.K."/>
            <person name="Zeng Q."/>
            <person name="Gargeya S."/>
            <person name="Fitzgerald M."/>
            <person name="Haas B."/>
            <person name="Abouelleil A."/>
            <person name="Alvarado L."/>
            <person name="Arachchi H.M."/>
            <person name="Berlin A."/>
            <person name="Brown A."/>
            <person name="Chapman S.B."/>
            <person name="Chen Z."/>
            <person name="Dunbar C."/>
            <person name="Freedman E."/>
            <person name="Gearin G."/>
            <person name="Gellesch M."/>
            <person name="Goldberg J."/>
            <person name="Griggs A."/>
            <person name="Gujja S."/>
            <person name="Heiman D."/>
            <person name="Howarth C."/>
            <person name="Larson L."/>
            <person name="Lui A."/>
            <person name="MacDonald P.J.P."/>
            <person name="Montmayeur A."/>
            <person name="Murphy C."/>
            <person name="Neiman D."/>
            <person name="Pearson M."/>
            <person name="Priest M."/>
            <person name="Roberts A."/>
            <person name="Saif S."/>
            <person name="Shea T."/>
            <person name="Shenoy N."/>
            <person name="Sisk P."/>
            <person name="Stolte C."/>
            <person name="Sykes S."/>
            <person name="Wortman J."/>
            <person name="Nusbaum C."/>
            <person name="Birren B."/>
        </authorList>
    </citation>
    <scope>NUCLEOTIDE SEQUENCE</scope>
    <source>
        <strain evidence="2">NIH/UT8656</strain>
    </source>
</reference>
<name>H6C4A8_EXODN</name>
<dbReference type="RefSeq" id="XP_009158905.1">
    <property type="nucleotide sequence ID" value="XM_009160657.1"/>
</dbReference>
<evidence type="ECO:0000313" key="3">
    <source>
        <dbReference type="Proteomes" id="UP000007304"/>
    </source>
</evidence>
<dbReference type="OrthoDB" id="4152608at2759"/>
<dbReference type="VEuPathDB" id="FungiDB:HMPREF1120_06454"/>
<sequence>MSGSLTTVGTAPGHRPVAPALSNTLDSENQLRPFLPRSALSMASQTDVSQAFTPDAITESERTTIHWLPNETLDTILSNLVQPEIILFNSPNDPAFLHRQTSIFPIRLVSHRFKSLVDTVLAQNYPRDIWVVGALPIDDTSQLQSICLEYMTGLRTMLAPLLRSKMPFNIRVHLLPELFSMRAEINWELGPVTSTFLDGSRPGFKDGCTAARTMAGHYLAAITLSHMLRRILEEDDGAVKRATMRLMLHEVDGSTSEISQLSAEDPRRETTFLPFWDIDAVSGVVAHWKWIRQAARNSNPQLGEFMTLPVIAWPTLAGITPEHVLEKSYVDIMEAWRYGRVEEFTDTVVKFRISGSKLKIRCPSNDMLALWLTTLSIRMVGIRCFAIRGMGIFSPGDSRLRAVLLERPMSLLNAP</sequence>
<proteinExistence type="predicted"/>
<keyword evidence="3" id="KW-1185">Reference proteome</keyword>
<gene>
    <name evidence="2" type="ORF">HMPREF1120_06454</name>
</gene>
<feature type="region of interest" description="Disordered" evidence="1">
    <location>
        <begin position="1"/>
        <end position="23"/>
    </location>
</feature>
<evidence type="ECO:0000313" key="2">
    <source>
        <dbReference type="EMBL" id="EHY58444.1"/>
    </source>
</evidence>
<dbReference type="Proteomes" id="UP000007304">
    <property type="component" value="Unassembled WGS sequence"/>
</dbReference>
<dbReference type="HOGENOM" id="CLU_745954_0_0_1"/>
<dbReference type="EMBL" id="JH226134">
    <property type="protein sequence ID" value="EHY58444.1"/>
    <property type="molecule type" value="Genomic_DNA"/>
</dbReference>
<accession>H6C4A8</accession>
<dbReference type="InParanoid" id="H6C4A8"/>
<dbReference type="GeneID" id="20311093"/>
<dbReference type="AlphaFoldDB" id="H6C4A8"/>
<protein>
    <submittedName>
        <fullName evidence="2">Uncharacterized protein</fullName>
    </submittedName>
</protein>
<evidence type="ECO:0000256" key="1">
    <source>
        <dbReference type="SAM" id="MobiDB-lite"/>
    </source>
</evidence>
<organism evidence="2 3">
    <name type="scientific">Exophiala dermatitidis (strain ATCC 34100 / CBS 525.76 / NIH/UT8656)</name>
    <name type="common">Black yeast</name>
    <name type="synonym">Wangiella dermatitidis</name>
    <dbReference type="NCBI Taxonomy" id="858893"/>
    <lineage>
        <taxon>Eukaryota</taxon>
        <taxon>Fungi</taxon>
        <taxon>Dikarya</taxon>
        <taxon>Ascomycota</taxon>
        <taxon>Pezizomycotina</taxon>
        <taxon>Eurotiomycetes</taxon>
        <taxon>Chaetothyriomycetidae</taxon>
        <taxon>Chaetothyriales</taxon>
        <taxon>Herpotrichiellaceae</taxon>
        <taxon>Exophiala</taxon>
    </lineage>
</organism>